<evidence type="ECO:0000313" key="2">
    <source>
        <dbReference type="EMBL" id="TYL56705.1"/>
    </source>
</evidence>
<evidence type="ECO:0000256" key="1">
    <source>
        <dbReference type="SAM" id="Phobius"/>
    </source>
</evidence>
<dbReference type="EMBL" id="VSTF01000027">
    <property type="protein sequence ID" value="TYL56705.1"/>
    <property type="molecule type" value="Genomic_DNA"/>
</dbReference>
<sequence>MFSKYNKVLSISSMKSKGDVLMDTVCYFSELEDEQLYLVTGGCGFCVAGTIIGCAATGVGIGGAAGSVPGAVIGGAVGTIVGIMIAF</sequence>
<keyword evidence="1" id="KW-1133">Transmembrane helix</keyword>
<feature type="transmembrane region" description="Helical" evidence="1">
    <location>
        <begin position="67"/>
        <end position="86"/>
    </location>
</feature>
<gene>
    <name evidence="2" type="ORF">FYL31_14555</name>
</gene>
<evidence type="ECO:0000313" key="3">
    <source>
        <dbReference type="Proteomes" id="UP000324327"/>
    </source>
</evidence>
<dbReference type="InterPro" id="IPR019493">
    <property type="entry name" value="Bacteriocin_IIb_lactacin-rel"/>
</dbReference>
<dbReference type="Proteomes" id="UP000324327">
    <property type="component" value="Unassembled WGS sequence"/>
</dbReference>
<organism evidence="2 3">
    <name type="scientific">Agathobacter rectalis</name>
    <dbReference type="NCBI Taxonomy" id="39491"/>
    <lineage>
        <taxon>Bacteria</taxon>
        <taxon>Bacillati</taxon>
        <taxon>Bacillota</taxon>
        <taxon>Clostridia</taxon>
        <taxon>Lachnospirales</taxon>
        <taxon>Lachnospiraceae</taxon>
        <taxon>Agathobacter</taxon>
    </lineage>
</organism>
<keyword evidence="1" id="KW-0812">Transmembrane</keyword>
<reference evidence="2 3" key="2">
    <citation type="submission" date="2019-09" db="EMBL/GenBank/DDBJ databases">
        <title>Strain-level analysis of Eubacterium rectale using genomes from metagenomes.</title>
        <authorList>
            <person name="Karcher N."/>
            <person name="Segata N."/>
        </authorList>
    </citation>
    <scope>NUCLEOTIDE SEQUENCE [LARGE SCALE GENOMIC DNA]</scope>
    <source>
        <strain evidence="2 3">T3WBe13</strain>
    </source>
</reference>
<dbReference type="GO" id="GO:0042742">
    <property type="term" value="P:defense response to bacterium"/>
    <property type="evidence" value="ECO:0007669"/>
    <property type="project" value="InterPro"/>
</dbReference>
<keyword evidence="1" id="KW-0472">Membrane</keyword>
<dbReference type="Pfam" id="PF10439">
    <property type="entry name" value="Bacteriocin_IIc"/>
    <property type="match status" value="1"/>
</dbReference>
<accession>A0A5S4VIK6</accession>
<reference evidence="2 3" key="1">
    <citation type="submission" date="2019-08" db="EMBL/GenBank/DDBJ databases">
        <authorList>
            <person name="Duncan S."/>
            <person name="Walker A."/>
        </authorList>
    </citation>
    <scope>NUCLEOTIDE SEQUENCE [LARGE SCALE GENOMIC DNA]</scope>
    <source>
        <strain evidence="2 3">T3WBe13</strain>
    </source>
</reference>
<comment type="caution">
    <text evidence="2">The sequence shown here is derived from an EMBL/GenBank/DDBJ whole genome shotgun (WGS) entry which is preliminary data.</text>
</comment>
<proteinExistence type="predicted"/>
<protein>
    <recommendedName>
        <fullName evidence="4">Bacteriocin</fullName>
    </recommendedName>
</protein>
<name>A0A5S4VIK6_9FIRM</name>
<evidence type="ECO:0008006" key="4">
    <source>
        <dbReference type="Google" id="ProtNLM"/>
    </source>
</evidence>
<feature type="transmembrane region" description="Helical" evidence="1">
    <location>
        <begin position="36"/>
        <end position="61"/>
    </location>
</feature>
<dbReference type="AlphaFoldDB" id="A0A5S4VIK6"/>